<dbReference type="InterPro" id="IPR016181">
    <property type="entry name" value="Acyl_CoA_acyltransferase"/>
</dbReference>
<dbReference type="Proteomes" id="UP000064967">
    <property type="component" value="Chromosome"/>
</dbReference>
<protein>
    <recommendedName>
        <fullName evidence="3">N-acetyltransferase domain-containing protein</fullName>
    </recommendedName>
</protein>
<dbReference type="KEGG" id="llu:AKJ09_02673"/>
<dbReference type="PANTHER" id="PTHR41368:SF1">
    <property type="entry name" value="PROTEIN YGHO"/>
    <property type="match status" value="1"/>
</dbReference>
<dbReference type="InterPro" id="IPR039968">
    <property type="entry name" value="BcerS-like"/>
</dbReference>
<dbReference type="EMBL" id="CP012333">
    <property type="protein sequence ID" value="AKU96009.1"/>
    <property type="molecule type" value="Genomic_DNA"/>
</dbReference>
<dbReference type="AlphaFoldDB" id="A0A0K1PSA0"/>
<keyword evidence="2" id="KW-1185">Reference proteome</keyword>
<sequence>MLDIRQTPMGGDIRDFLNVVDVVYENDPRYIRPLDMDLSDRLNPKKNPFFDHGEGTIFTAYKHGKCVGRVTAQIDQSHFELHNEKVGFFGFIDTIDDEEVVRQLLGRAEKWLRDKGMEKIRGPISLNINEELGCLVEGFDSPPTLMNPHHRSYQGGLIEKAGYAKAKDFFGWRYEVGEVNKRVEKAYQDIAAMPEVVVRPFSKKTMESDVKTALDVFNDAWHDNWGFVPMTKREADKMAADLKLFLVPEITQLVLIDGEPAAVAIALPNVNELIPDLGGQLFPFGIAKLLWRLKVEGPRSARLIILGIRKKFRSQRKYAGLSLYLYGAMNNGGKKVGITWGELGWTLEDNSAVNAGIRMMGAKKYKTYRVYEKDLTSKT</sequence>
<evidence type="ECO:0008006" key="3">
    <source>
        <dbReference type="Google" id="ProtNLM"/>
    </source>
</evidence>
<dbReference type="PANTHER" id="PTHR41368">
    <property type="entry name" value="PROTEIN YGHO"/>
    <property type="match status" value="1"/>
</dbReference>
<organism evidence="1 2">
    <name type="scientific">Labilithrix luteola</name>
    <dbReference type="NCBI Taxonomy" id="1391654"/>
    <lineage>
        <taxon>Bacteria</taxon>
        <taxon>Pseudomonadati</taxon>
        <taxon>Myxococcota</taxon>
        <taxon>Polyangia</taxon>
        <taxon>Polyangiales</taxon>
        <taxon>Labilitrichaceae</taxon>
        <taxon>Labilithrix</taxon>
    </lineage>
</organism>
<accession>A0A0K1PSA0</accession>
<dbReference type="RefSeq" id="WP_146647364.1">
    <property type="nucleotide sequence ID" value="NZ_CP012333.1"/>
</dbReference>
<name>A0A0K1PSA0_9BACT</name>
<gene>
    <name evidence="1" type="ORF">AKJ09_02673</name>
</gene>
<dbReference type="OrthoDB" id="9806005at2"/>
<dbReference type="STRING" id="1391654.AKJ09_02673"/>
<evidence type="ECO:0000313" key="1">
    <source>
        <dbReference type="EMBL" id="AKU96009.1"/>
    </source>
</evidence>
<dbReference type="Gene3D" id="3.40.630.30">
    <property type="match status" value="1"/>
</dbReference>
<evidence type="ECO:0000313" key="2">
    <source>
        <dbReference type="Proteomes" id="UP000064967"/>
    </source>
</evidence>
<reference evidence="1 2" key="1">
    <citation type="submission" date="2015-08" db="EMBL/GenBank/DDBJ databases">
        <authorList>
            <person name="Babu N.S."/>
            <person name="Beckwith C.J."/>
            <person name="Beseler K.G."/>
            <person name="Brison A."/>
            <person name="Carone J.V."/>
            <person name="Caskin T.P."/>
            <person name="Diamond M."/>
            <person name="Durham M.E."/>
            <person name="Foxe J.M."/>
            <person name="Go M."/>
            <person name="Henderson B.A."/>
            <person name="Jones I.B."/>
            <person name="McGettigan J.A."/>
            <person name="Micheletti S.J."/>
            <person name="Nasrallah M.E."/>
            <person name="Ortiz D."/>
            <person name="Piller C.R."/>
            <person name="Privatt S.R."/>
            <person name="Schneider S.L."/>
            <person name="Sharp S."/>
            <person name="Smith T.C."/>
            <person name="Stanton J.D."/>
            <person name="Ullery H.E."/>
            <person name="Wilson R.J."/>
            <person name="Serrano M.G."/>
            <person name="Buck G."/>
            <person name="Lee V."/>
            <person name="Wang Y."/>
            <person name="Carvalho R."/>
            <person name="Voegtly L."/>
            <person name="Shi R."/>
            <person name="Duckworth R."/>
            <person name="Johnson A."/>
            <person name="Loviza R."/>
            <person name="Walstead R."/>
            <person name="Shah Z."/>
            <person name="Kiflezghi M."/>
            <person name="Wade K."/>
            <person name="Ball S.L."/>
            <person name="Bradley K.W."/>
            <person name="Asai D.J."/>
            <person name="Bowman C.A."/>
            <person name="Russell D.A."/>
            <person name="Pope W.H."/>
            <person name="Jacobs-Sera D."/>
            <person name="Hendrix R.W."/>
            <person name="Hatfull G.F."/>
        </authorList>
    </citation>
    <scope>NUCLEOTIDE SEQUENCE [LARGE SCALE GENOMIC DNA]</scope>
    <source>
        <strain evidence="1 2">DSM 27648</strain>
    </source>
</reference>
<proteinExistence type="predicted"/>
<dbReference type="SUPFAM" id="SSF55729">
    <property type="entry name" value="Acyl-CoA N-acyltransferases (Nat)"/>
    <property type="match status" value="1"/>
</dbReference>